<accession>A0A131Y6U6</accession>
<keyword evidence="1" id="KW-0732">Signal</keyword>
<evidence type="ECO:0000256" key="1">
    <source>
        <dbReference type="SAM" id="SignalP"/>
    </source>
</evidence>
<dbReference type="AlphaFoldDB" id="A0A131Y6U6"/>
<reference evidence="2" key="1">
    <citation type="submission" date="2016-02" db="EMBL/GenBank/DDBJ databases">
        <title>RNAseq analyses of the midgut from blood- or serum-fed Ixodes ricinus ticks.</title>
        <authorList>
            <person name="Perner J."/>
            <person name="Provaznik J."/>
            <person name="Schrenkova J."/>
            <person name="Urbanova V."/>
            <person name="Ribeiro J.M."/>
            <person name="Kopacek P."/>
        </authorList>
    </citation>
    <scope>NUCLEOTIDE SEQUENCE</scope>
    <source>
        <tissue evidence="2">Gut</tissue>
    </source>
</reference>
<dbReference type="EMBL" id="GEFM01000612">
    <property type="protein sequence ID" value="JAP75184.1"/>
    <property type="molecule type" value="mRNA"/>
</dbReference>
<feature type="signal peptide" evidence="1">
    <location>
        <begin position="1"/>
        <end position="18"/>
    </location>
</feature>
<protein>
    <submittedName>
        <fullName evidence="2">Putative secreted protein</fullName>
    </submittedName>
</protein>
<proteinExistence type="evidence at transcript level"/>
<feature type="chain" id="PRO_5007284308" evidence="1">
    <location>
        <begin position="19"/>
        <end position="131"/>
    </location>
</feature>
<name>A0A131Y6U6_IXORI</name>
<organism evidence="2">
    <name type="scientific">Ixodes ricinus</name>
    <name type="common">Common tick</name>
    <name type="synonym">Acarus ricinus</name>
    <dbReference type="NCBI Taxonomy" id="34613"/>
    <lineage>
        <taxon>Eukaryota</taxon>
        <taxon>Metazoa</taxon>
        <taxon>Ecdysozoa</taxon>
        <taxon>Arthropoda</taxon>
        <taxon>Chelicerata</taxon>
        <taxon>Arachnida</taxon>
        <taxon>Acari</taxon>
        <taxon>Parasitiformes</taxon>
        <taxon>Ixodida</taxon>
        <taxon>Ixodoidea</taxon>
        <taxon>Ixodidae</taxon>
        <taxon>Ixodinae</taxon>
        <taxon>Ixodes</taxon>
    </lineage>
</organism>
<sequence length="131" mass="14253">MHIFVPVLLLAIAAVSYGRVVEPVTAPEEDGVDSYHGMDVVGVALENINKWPLRRGRFYTAEDGDGDDAEDFSPKDLREMDAVLEKLAVALEEGKTLDAALDGDEASEYGIGKWAKRIRGWAKQIPPAVVG</sequence>
<evidence type="ECO:0000313" key="2">
    <source>
        <dbReference type="EMBL" id="JAP75184.1"/>
    </source>
</evidence>